<keyword evidence="2" id="KW-0521">NADP</keyword>
<dbReference type="CDD" id="cd05254">
    <property type="entry name" value="dTDP_HR_like_SDR_e"/>
    <property type="match status" value="1"/>
</dbReference>
<evidence type="ECO:0000313" key="5">
    <source>
        <dbReference type="Proteomes" id="UP000037267"/>
    </source>
</evidence>
<dbReference type="UniPathway" id="UPA00124"/>
<dbReference type="OrthoDB" id="9803892at2"/>
<name>A0A0L0WDU0_GOTPU</name>
<evidence type="ECO:0000256" key="1">
    <source>
        <dbReference type="ARBA" id="ARBA00010944"/>
    </source>
</evidence>
<dbReference type="Gene3D" id="3.40.50.720">
    <property type="entry name" value="NAD(P)-binding Rossmann-like Domain"/>
    <property type="match status" value="1"/>
</dbReference>
<dbReference type="STRING" id="1503.CLPU_2c00980"/>
<dbReference type="GO" id="GO:0005829">
    <property type="term" value="C:cytosol"/>
    <property type="evidence" value="ECO:0007669"/>
    <property type="project" value="TreeGrafter"/>
</dbReference>
<evidence type="ECO:0000313" key="4">
    <source>
        <dbReference type="EMBL" id="KNF09647.1"/>
    </source>
</evidence>
<organism evidence="4 5">
    <name type="scientific">Gottschalkia purinilytica</name>
    <name type="common">Clostridium purinilyticum</name>
    <dbReference type="NCBI Taxonomy" id="1503"/>
    <lineage>
        <taxon>Bacteria</taxon>
        <taxon>Bacillati</taxon>
        <taxon>Bacillota</taxon>
        <taxon>Tissierellia</taxon>
        <taxon>Tissierellales</taxon>
        <taxon>Gottschalkiaceae</taxon>
        <taxon>Gottschalkia</taxon>
    </lineage>
</organism>
<dbReference type="GO" id="GO:0019305">
    <property type="term" value="P:dTDP-rhamnose biosynthetic process"/>
    <property type="evidence" value="ECO:0007669"/>
    <property type="project" value="UniProtKB-UniPathway"/>
</dbReference>
<dbReference type="SUPFAM" id="SSF51735">
    <property type="entry name" value="NAD(P)-binding Rossmann-fold domains"/>
    <property type="match status" value="1"/>
</dbReference>
<dbReference type="InterPro" id="IPR029903">
    <property type="entry name" value="RmlD-like-bd"/>
</dbReference>
<comment type="function">
    <text evidence="2">Catalyzes the reduction of dTDP-6-deoxy-L-lyxo-4-hexulose to yield dTDP-L-rhamnose.</text>
</comment>
<sequence>MKKVLILGSTGMAGHVIYRYFEELGIYELYNLSHSYKLNENTKILDVRKLDVFEKFLDEIKFDIIVNCIGLLNDFAERSPKDAILVNSYLPKFLEEKYLDSNTKIIHLSTDCVFSGKQGSYSENSFKDGNTIYALTKSIGEIDNNKDLTIRTSIIGPDINKNGIGLFNWFMKQSGNIKGYKNVIWTGITTIELAKAIQEFINQNITGIYHLIPKEKISKYELLILLKSTFGKSEINIYEDNQIISDKSLLNTRTDFNYMVHEYTEMLKHMKTWIEANKKNYDHYIYT</sequence>
<comment type="pathway">
    <text evidence="2">Carbohydrate biosynthesis; dTDP-L-rhamnose biosynthesis.</text>
</comment>
<dbReference type="EC" id="1.1.1.133" evidence="2"/>
<keyword evidence="2 4" id="KW-0560">Oxidoreductase</keyword>
<dbReference type="Gene3D" id="3.90.25.10">
    <property type="entry name" value="UDP-galactose 4-epimerase, domain 1"/>
    <property type="match status" value="1"/>
</dbReference>
<dbReference type="PANTHER" id="PTHR10491">
    <property type="entry name" value="DTDP-4-DEHYDRORHAMNOSE REDUCTASE"/>
    <property type="match status" value="1"/>
</dbReference>
<protein>
    <recommendedName>
        <fullName evidence="2">dTDP-4-dehydrorhamnose reductase</fullName>
        <ecNumber evidence="2">1.1.1.133</ecNumber>
    </recommendedName>
</protein>
<dbReference type="RefSeq" id="WP_050354042.1">
    <property type="nucleotide sequence ID" value="NZ_LGSS01000002.1"/>
</dbReference>
<dbReference type="InterPro" id="IPR005913">
    <property type="entry name" value="dTDP_dehydrorham_reduct"/>
</dbReference>
<dbReference type="Proteomes" id="UP000037267">
    <property type="component" value="Unassembled WGS sequence"/>
</dbReference>
<evidence type="ECO:0000256" key="2">
    <source>
        <dbReference type="RuleBase" id="RU364082"/>
    </source>
</evidence>
<reference evidence="5" key="1">
    <citation type="submission" date="2015-07" db="EMBL/GenBank/DDBJ databases">
        <title>Draft genome sequence of the purine-degrading Gottschalkia purinilyticum DSM 1384 (formerly Clostridium purinilyticum).</title>
        <authorList>
            <person name="Poehlein A."/>
            <person name="Schiel-Bengelsdorf B."/>
            <person name="Bengelsdorf F.R."/>
            <person name="Daniel R."/>
            <person name="Duerre P."/>
        </authorList>
    </citation>
    <scope>NUCLEOTIDE SEQUENCE [LARGE SCALE GENOMIC DNA]</scope>
    <source>
        <strain evidence="5">DSM 1384</strain>
    </source>
</reference>
<dbReference type="PATRIC" id="fig|1503.3.peg.1595"/>
<comment type="caution">
    <text evidence="4">The sequence shown here is derived from an EMBL/GenBank/DDBJ whole genome shotgun (WGS) entry which is preliminary data.</text>
</comment>
<dbReference type="Pfam" id="PF04321">
    <property type="entry name" value="RmlD_sub_bind"/>
    <property type="match status" value="1"/>
</dbReference>
<comment type="similarity">
    <text evidence="1 2">Belongs to the dTDP-4-dehydrorhamnose reductase family.</text>
</comment>
<dbReference type="InterPro" id="IPR036291">
    <property type="entry name" value="NAD(P)-bd_dom_sf"/>
</dbReference>
<gene>
    <name evidence="4" type="ORF">CLPU_2c00980</name>
</gene>
<feature type="domain" description="RmlD-like substrate binding" evidence="3">
    <location>
        <begin position="3"/>
        <end position="222"/>
    </location>
</feature>
<accession>A0A0L0WDU0</accession>
<evidence type="ECO:0000259" key="3">
    <source>
        <dbReference type="Pfam" id="PF04321"/>
    </source>
</evidence>
<dbReference type="GO" id="GO:0008831">
    <property type="term" value="F:dTDP-4-dehydrorhamnose reductase activity"/>
    <property type="evidence" value="ECO:0007669"/>
    <property type="project" value="UniProtKB-EC"/>
</dbReference>
<dbReference type="PANTHER" id="PTHR10491:SF4">
    <property type="entry name" value="METHIONINE ADENOSYLTRANSFERASE 2 SUBUNIT BETA"/>
    <property type="match status" value="1"/>
</dbReference>
<keyword evidence="5" id="KW-1185">Reference proteome</keyword>
<proteinExistence type="inferred from homology"/>
<dbReference type="EMBL" id="LGSS01000002">
    <property type="protein sequence ID" value="KNF09647.1"/>
    <property type="molecule type" value="Genomic_DNA"/>
</dbReference>
<dbReference type="AlphaFoldDB" id="A0A0L0WDU0"/>